<organism evidence="1">
    <name type="scientific">Drosophila melanogaster</name>
    <name type="common">Fruit fly</name>
    <dbReference type="NCBI Taxonomy" id="7227"/>
    <lineage>
        <taxon>Eukaryota</taxon>
        <taxon>Metazoa</taxon>
        <taxon>Ecdysozoa</taxon>
        <taxon>Arthropoda</taxon>
        <taxon>Hexapoda</taxon>
        <taxon>Insecta</taxon>
        <taxon>Pterygota</taxon>
        <taxon>Neoptera</taxon>
        <taxon>Endopterygota</taxon>
        <taxon>Diptera</taxon>
        <taxon>Brachycera</taxon>
        <taxon>Muscomorpha</taxon>
        <taxon>Ephydroidea</taxon>
        <taxon>Drosophilidae</taxon>
        <taxon>Drosophila</taxon>
        <taxon>Sophophora</taxon>
    </lineage>
</organism>
<dbReference type="AlphaFoldDB" id="C0PVB4"/>
<feature type="non-terminal residue" evidence="1">
    <location>
        <position position="1"/>
    </location>
</feature>
<proteinExistence type="evidence at transcript level"/>
<reference evidence="1" key="1">
    <citation type="submission" date="2009-03" db="EMBL/GenBank/DDBJ databases">
        <authorList>
            <person name="Carlson J."/>
            <person name="Booth B."/>
            <person name="Frise E."/>
            <person name="Sandler J."/>
            <person name="Wan K."/>
            <person name="Yu C."/>
            <person name="Celniker S."/>
        </authorList>
    </citation>
    <scope>NUCLEOTIDE SEQUENCE</scope>
</reference>
<dbReference type="EMBL" id="BT072970">
    <property type="protein sequence ID" value="ACN88651.1"/>
    <property type="molecule type" value="mRNA"/>
</dbReference>
<sequence>EDQTESARTNSLGSRGSALSCCIVFCRSSDLGISQNSIVILKQNQFKALLEVHCLACVGKVRYQLGFAKNLYYIVLYNNF</sequence>
<accession>C0PVB4</accession>
<protein>
    <submittedName>
        <fullName evidence="1">MIP09651p</fullName>
    </submittedName>
</protein>
<evidence type="ECO:0000313" key="1">
    <source>
        <dbReference type="EMBL" id="ACN88651.1"/>
    </source>
</evidence>
<name>C0PVB4_DROME</name>